<sequence length="101" mass="11166">MEPEPACTELPDEARRWSRRRAKAAGLACARCGLDFRRDTVERDPATMPFEVTGPDGAPRFECGGCRPEFIDSLVAAMRRGSRRVPRAGLPRTDSAPPLPR</sequence>
<keyword evidence="3" id="KW-1185">Reference proteome</keyword>
<proteinExistence type="predicted"/>
<protein>
    <recommendedName>
        <fullName evidence="4">HNH endonuclease</fullName>
    </recommendedName>
</protein>
<dbReference type="EMBL" id="JBHSFQ010000023">
    <property type="protein sequence ID" value="MFC4564346.1"/>
    <property type="molecule type" value="Genomic_DNA"/>
</dbReference>
<comment type="caution">
    <text evidence="2">The sequence shown here is derived from an EMBL/GenBank/DDBJ whole genome shotgun (WGS) entry which is preliminary data.</text>
</comment>
<dbReference type="RefSeq" id="WP_378577373.1">
    <property type="nucleotide sequence ID" value="NZ_JBHSFQ010000023.1"/>
</dbReference>
<accession>A0ABV9DZL4</accession>
<organism evidence="2 3">
    <name type="scientific">Nocardiopsis mangrovi</name>
    <dbReference type="NCBI Taxonomy" id="1179818"/>
    <lineage>
        <taxon>Bacteria</taxon>
        <taxon>Bacillati</taxon>
        <taxon>Actinomycetota</taxon>
        <taxon>Actinomycetes</taxon>
        <taxon>Streptosporangiales</taxon>
        <taxon>Nocardiopsidaceae</taxon>
        <taxon>Nocardiopsis</taxon>
    </lineage>
</organism>
<evidence type="ECO:0000313" key="2">
    <source>
        <dbReference type="EMBL" id="MFC4564346.1"/>
    </source>
</evidence>
<dbReference type="Proteomes" id="UP001595923">
    <property type="component" value="Unassembled WGS sequence"/>
</dbReference>
<evidence type="ECO:0008006" key="4">
    <source>
        <dbReference type="Google" id="ProtNLM"/>
    </source>
</evidence>
<feature type="region of interest" description="Disordered" evidence="1">
    <location>
        <begin position="81"/>
        <end position="101"/>
    </location>
</feature>
<evidence type="ECO:0000256" key="1">
    <source>
        <dbReference type="SAM" id="MobiDB-lite"/>
    </source>
</evidence>
<gene>
    <name evidence="2" type="ORF">ACFO4E_20990</name>
</gene>
<evidence type="ECO:0000313" key="3">
    <source>
        <dbReference type="Proteomes" id="UP001595923"/>
    </source>
</evidence>
<reference evidence="3" key="1">
    <citation type="journal article" date="2019" name="Int. J. Syst. Evol. Microbiol.">
        <title>The Global Catalogue of Microorganisms (GCM) 10K type strain sequencing project: providing services to taxonomists for standard genome sequencing and annotation.</title>
        <authorList>
            <consortium name="The Broad Institute Genomics Platform"/>
            <consortium name="The Broad Institute Genome Sequencing Center for Infectious Disease"/>
            <person name="Wu L."/>
            <person name="Ma J."/>
        </authorList>
    </citation>
    <scope>NUCLEOTIDE SEQUENCE [LARGE SCALE GENOMIC DNA]</scope>
    <source>
        <strain evidence="3">XZYJ18</strain>
    </source>
</reference>
<name>A0ABV9DZL4_9ACTN</name>